<feature type="compositionally biased region" description="Polar residues" evidence="1">
    <location>
        <begin position="112"/>
        <end position="121"/>
    </location>
</feature>
<accession>A0A8H5BS46</accession>
<evidence type="ECO:0000313" key="2">
    <source>
        <dbReference type="EMBL" id="KAF5327337.1"/>
    </source>
</evidence>
<name>A0A8H5BS46_9AGAR</name>
<feature type="region of interest" description="Disordered" evidence="1">
    <location>
        <begin position="110"/>
        <end position="152"/>
    </location>
</feature>
<organism evidence="2 3">
    <name type="scientific">Psilocybe cf. subviscida</name>
    <dbReference type="NCBI Taxonomy" id="2480587"/>
    <lineage>
        <taxon>Eukaryota</taxon>
        <taxon>Fungi</taxon>
        <taxon>Dikarya</taxon>
        <taxon>Basidiomycota</taxon>
        <taxon>Agaricomycotina</taxon>
        <taxon>Agaricomycetes</taxon>
        <taxon>Agaricomycetidae</taxon>
        <taxon>Agaricales</taxon>
        <taxon>Agaricineae</taxon>
        <taxon>Strophariaceae</taxon>
        <taxon>Psilocybe</taxon>
    </lineage>
</organism>
<gene>
    <name evidence="2" type="ORF">D9619_003970</name>
</gene>
<keyword evidence="3" id="KW-1185">Reference proteome</keyword>
<evidence type="ECO:0000256" key="1">
    <source>
        <dbReference type="SAM" id="MobiDB-lite"/>
    </source>
</evidence>
<dbReference type="Proteomes" id="UP000567179">
    <property type="component" value="Unassembled WGS sequence"/>
</dbReference>
<proteinExistence type="predicted"/>
<reference evidence="2 3" key="1">
    <citation type="journal article" date="2020" name="ISME J.">
        <title>Uncovering the hidden diversity of litter-decomposition mechanisms in mushroom-forming fungi.</title>
        <authorList>
            <person name="Floudas D."/>
            <person name="Bentzer J."/>
            <person name="Ahren D."/>
            <person name="Johansson T."/>
            <person name="Persson P."/>
            <person name="Tunlid A."/>
        </authorList>
    </citation>
    <scope>NUCLEOTIDE SEQUENCE [LARGE SCALE GENOMIC DNA]</scope>
    <source>
        <strain evidence="2 3">CBS 101986</strain>
    </source>
</reference>
<comment type="caution">
    <text evidence="2">The sequence shown here is derived from an EMBL/GenBank/DDBJ whole genome shotgun (WGS) entry which is preliminary data.</text>
</comment>
<dbReference type="AlphaFoldDB" id="A0A8H5BS46"/>
<evidence type="ECO:0000313" key="3">
    <source>
        <dbReference type="Proteomes" id="UP000567179"/>
    </source>
</evidence>
<dbReference type="EMBL" id="JAACJJ010000014">
    <property type="protein sequence ID" value="KAF5327337.1"/>
    <property type="molecule type" value="Genomic_DNA"/>
</dbReference>
<feature type="compositionally biased region" description="Basic residues" evidence="1">
    <location>
        <begin position="130"/>
        <end position="142"/>
    </location>
</feature>
<protein>
    <submittedName>
        <fullName evidence="2">Uncharacterized protein</fullName>
    </submittedName>
</protein>
<sequence length="218" mass="23955">MQQEAWNKADHMSSLSTMDLPPDIAKQFSISDYVLIGSTSHSLSAHVAGKHAVVRFTAGVGREALYLRLRSLLPVPVLASSTATKGSITDGAAITTINIATATTTDDVHINDANSTSTNGANGAHPGPAHSKKTDRRLRPRVRSSPTPGRVHVVSYRPPRLEVSASYEQEASGVYKRRFFHYSCKITAQTVQDRRTKGFNRWGRSSIIFKILDRNLWL</sequence>